<sequence length="194" mass="22764">MTEIEIRGKITKEKFNEVMALMNKDASLKDCYKRLSVDISPGFNEVDRSWQNVSGVDLRIKKSGSKEKISAKMGNFNDKEREELDIKLEEGQILETIKMFVRLGLGKGMIYQWESWEFDFEDFEVKLSKYTDDYYTFEIESGTGKNDPDDLTKKLGLVPYSDEEYKEAIVWENRNIHQLFSIEAVEKILNNWEK</sequence>
<evidence type="ECO:0008006" key="3">
    <source>
        <dbReference type="Google" id="ProtNLM"/>
    </source>
</evidence>
<comment type="caution">
    <text evidence="1">The sequence shown here is derived from an EMBL/GenBank/DDBJ whole genome shotgun (WGS) entry which is preliminary data.</text>
</comment>
<reference evidence="1 2" key="1">
    <citation type="journal article" date="2015" name="Nature">
        <title>rRNA introns, odd ribosomes, and small enigmatic genomes across a large radiation of phyla.</title>
        <authorList>
            <person name="Brown C.T."/>
            <person name="Hug L.A."/>
            <person name="Thomas B.C."/>
            <person name="Sharon I."/>
            <person name="Castelle C.J."/>
            <person name="Singh A."/>
            <person name="Wilkins M.J."/>
            <person name="Williams K.H."/>
            <person name="Banfield J.F."/>
        </authorList>
    </citation>
    <scope>NUCLEOTIDE SEQUENCE [LARGE SCALE GENOMIC DNA]</scope>
</reference>
<dbReference type="EMBL" id="LBTX01000006">
    <property type="protein sequence ID" value="KKQ50409.1"/>
    <property type="molecule type" value="Genomic_DNA"/>
</dbReference>
<dbReference type="AlphaFoldDB" id="A0A0G0KMI3"/>
<evidence type="ECO:0000313" key="2">
    <source>
        <dbReference type="Proteomes" id="UP000034231"/>
    </source>
</evidence>
<dbReference type="Gene3D" id="2.40.320.10">
    <property type="entry name" value="Hypothetical Protein Pfu-838710-001"/>
    <property type="match status" value="1"/>
</dbReference>
<evidence type="ECO:0000313" key="1">
    <source>
        <dbReference type="EMBL" id="KKQ50409.1"/>
    </source>
</evidence>
<proteinExistence type="predicted"/>
<organism evidence="1 2">
    <name type="scientific">Candidatus Shapirobacteria bacterium GW2011_GWE1_38_10</name>
    <dbReference type="NCBI Taxonomy" id="1618488"/>
    <lineage>
        <taxon>Bacteria</taxon>
        <taxon>Candidatus Shapironibacteriota</taxon>
    </lineage>
</organism>
<name>A0A0G0KMI3_9BACT</name>
<gene>
    <name evidence="1" type="ORF">US68_C0006G0089</name>
</gene>
<dbReference type="Proteomes" id="UP000034231">
    <property type="component" value="Unassembled WGS sequence"/>
</dbReference>
<protein>
    <recommendedName>
        <fullName evidence="3">CYTH domain-containing protein</fullName>
    </recommendedName>
</protein>
<accession>A0A0G0KMI3</accession>